<dbReference type="PANTHER" id="PTHR12585:SF69">
    <property type="entry name" value="FI11703P"/>
    <property type="match status" value="1"/>
</dbReference>
<feature type="compositionally biased region" description="Basic residues" evidence="4">
    <location>
        <begin position="465"/>
        <end position="476"/>
    </location>
</feature>
<comment type="similarity">
    <text evidence="2">Belongs to the rad21 family.</text>
</comment>
<dbReference type="OrthoDB" id="10071381at2759"/>
<feature type="compositionally biased region" description="Low complexity" evidence="4">
    <location>
        <begin position="333"/>
        <end position="345"/>
    </location>
</feature>
<dbReference type="GO" id="GO:0003682">
    <property type="term" value="F:chromatin binding"/>
    <property type="evidence" value="ECO:0007669"/>
    <property type="project" value="TreeGrafter"/>
</dbReference>
<evidence type="ECO:0000256" key="4">
    <source>
        <dbReference type="SAM" id="MobiDB-lite"/>
    </source>
</evidence>
<feature type="region of interest" description="Disordered" evidence="4">
    <location>
        <begin position="460"/>
        <end position="498"/>
    </location>
</feature>
<dbReference type="SUPFAM" id="SSF46785">
    <property type="entry name" value="Winged helix' DNA-binding domain"/>
    <property type="match status" value="1"/>
</dbReference>
<dbReference type="STRING" id="1344416.A0A139A696"/>
<dbReference type="InterPro" id="IPR039781">
    <property type="entry name" value="Rad21/Rec8-like"/>
</dbReference>
<dbReference type="Pfam" id="PF04825">
    <property type="entry name" value="Rad21_Rec8_N"/>
    <property type="match status" value="1"/>
</dbReference>
<dbReference type="Proteomes" id="UP000070544">
    <property type="component" value="Unassembled WGS sequence"/>
</dbReference>
<dbReference type="PANTHER" id="PTHR12585">
    <property type="entry name" value="SCC1 / RAD21 FAMILY MEMBER"/>
    <property type="match status" value="1"/>
</dbReference>
<feature type="region of interest" description="Disordered" evidence="4">
    <location>
        <begin position="326"/>
        <end position="377"/>
    </location>
</feature>
<dbReference type="GO" id="GO:0005634">
    <property type="term" value="C:nucleus"/>
    <property type="evidence" value="ECO:0007669"/>
    <property type="project" value="UniProtKB-SubCell"/>
</dbReference>
<dbReference type="GO" id="GO:0007062">
    <property type="term" value="P:sister chromatid cohesion"/>
    <property type="evidence" value="ECO:0007669"/>
    <property type="project" value="InterPro"/>
</dbReference>
<feature type="domain" description="Rad21/Rec8-like protein N-terminal" evidence="6">
    <location>
        <begin position="3"/>
        <end position="111"/>
    </location>
</feature>
<protein>
    <recommendedName>
        <fullName evidence="9">Rad21/Rec8-like protein N-terminal domain-containing protein</fullName>
    </recommendedName>
</protein>
<proteinExistence type="inferred from homology"/>
<evidence type="ECO:0000313" key="8">
    <source>
        <dbReference type="Proteomes" id="UP000070544"/>
    </source>
</evidence>
<dbReference type="AlphaFoldDB" id="A0A139A696"/>
<evidence type="ECO:0000256" key="1">
    <source>
        <dbReference type="ARBA" id="ARBA00004123"/>
    </source>
</evidence>
<dbReference type="InterPro" id="IPR006910">
    <property type="entry name" value="Rad21_Rec8_N"/>
</dbReference>
<dbReference type="GO" id="GO:1990414">
    <property type="term" value="P:replication-born double-strand break repair via sister chromatid exchange"/>
    <property type="evidence" value="ECO:0007669"/>
    <property type="project" value="TreeGrafter"/>
</dbReference>
<reference evidence="7 8" key="1">
    <citation type="journal article" date="2015" name="Genome Biol. Evol.">
        <title>Phylogenomic analyses indicate that early fungi evolved digesting cell walls of algal ancestors of land plants.</title>
        <authorList>
            <person name="Chang Y."/>
            <person name="Wang S."/>
            <person name="Sekimoto S."/>
            <person name="Aerts A.L."/>
            <person name="Choi C."/>
            <person name="Clum A."/>
            <person name="LaButti K.M."/>
            <person name="Lindquist E.A."/>
            <person name="Yee Ngan C."/>
            <person name="Ohm R.A."/>
            <person name="Salamov A.A."/>
            <person name="Grigoriev I.V."/>
            <person name="Spatafora J.W."/>
            <person name="Berbee M.L."/>
        </authorList>
    </citation>
    <scope>NUCLEOTIDE SEQUENCE [LARGE SCALE GENOMIC DNA]</scope>
    <source>
        <strain evidence="7 8">JEL478</strain>
    </source>
</reference>
<feature type="domain" description="Rad21/Rec8-like protein C-terminal eukaryotic" evidence="5">
    <location>
        <begin position="656"/>
        <end position="695"/>
    </location>
</feature>
<dbReference type="InterPro" id="IPR023093">
    <property type="entry name" value="ScpA-like_C"/>
</dbReference>
<feature type="region of interest" description="Disordered" evidence="4">
    <location>
        <begin position="204"/>
        <end position="225"/>
    </location>
</feature>
<dbReference type="InterPro" id="IPR036390">
    <property type="entry name" value="WH_DNA-bd_sf"/>
</dbReference>
<evidence type="ECO:0000256" key="3">
    <source>
        <dbReference type="ARBA" id="ARBA00023242"/>
    </source>
</evidence>
<dbReference type="InterPro" id="IPR006909">
    <property type="entry name" value="Rad21/Rec8_C_eu"/>
</dbReference>
<evidence type="ECO:0000256" key="2">
    <source>
        <dbReference type="ARBA" id="ARBA00009870"/>
    </source>
</evidence>
<feature type="region of interest" description="Disordered" evidence="4">
    <location>
        <begin position="155"/>
        <end position="179"/>
    </location>
</feature>
<feature type="compositionally biased region" description="Pro residues" evidence="4">
    <location>
        <begin position="347"/>
        <end position="357"/>
    </location>
</feature>
<evidence type="ECO:0000313" key="7">
    <source>
        <dbReference type="EMBL" id="KXS12179.1"/>
    </source>
</evidence>
<accession>A0A139A696</accession>
<feature type="region of interest" description="Disordered" evidence="4">
    <location>
        <begin position="558"/>
        <end position="588"/>
    </location>
</feature>
<evidence type="ECO:0000259" key="5">
    <source>
        <dbReference type="Pfam" id="PF04824"/>
    </source>
</evidence>
<dbReference type="Pfam" id="PF04824">
    <property type="entry name" value="Rad21_Rec8"/>
    <property type="match status" value="1"/>
</dbReference>
<comment type="subcellular location">
    <subcellularLocation>
        <location evidence="1">Nucleus</location>
    </subcellularLocation>
</comment>
<keyword evidence="3" id="KW-0539">Nucleus</keyword>
<feature type="compositionally biased region" description="Basic residues" evidence="4">
    <location>
        <begin position="363"/>
        <end position="373"/>
    </location>
</feature>
<feature type="region of interest" description="Disordered" evidence="4">
    <location>
        <begin position="276"/>
        <end position="308"/>
    </location>
</feature>
<evidence type="ECO:0000259" key="6">
    <source>
        <dbReference type="Pfam" id="PF04825"/>
    </source>
</evidence>
<feature type="compositionally biased region" description="Polar residues" evidence="4">
    <location>
        <begin position="215"/>
        <end position="225"/>
    </location>
</feature>
<feature type="compositionally biased region" description="Basic and acidic residues" evidence="4">
    <location>
        <begin position="477"/>
        <end position="497"/>
    </location>
</feature>
<dbReference type="Gene3D" id="1.10.10.580">
    <property type="entry name" value="Structural maintenance of chromosome 1. Chain E"/>
    <property type="match status" value="1"/>
</dbReference>
<dbReference type="EMBL" id="KQ965790">
    <property type="protein sequence ID" value="KXS12179.1"/>
    <property type="molecule type" value="Genomic_DNA"/>
</dbReference>
<gene>
    <name evidence="7" type="ORF">M427DRAFT_34922</name>
</gene>
<dbReference type="GO" id="GO:0008278">
    <property type="term" value="C:cohesin complex"/>
    <property type="evidence" value="ECO:0007669"/>
    <property type="project" value="InterPro"/>
</dbReference>
<feature type="compositionally biased region" description="Gly residues" evidence="4">
    <location>
        <begin position="568"/>
        <end position="581"/>
    </location>
</feature>
<evidence type="ECO:0008006" key="9">
    <source>
        <dbReference type="Google" id="ProtNLM"/>
    </source>
</evidence>
<organism evidence="7 8">
    <name type="scientific">Gonapodya prolifera (strain JEL478)</name>
    <name type="common">Monoblepharis prolifera</name>
    <dbReference type="NCBI Taxonomy" id="1344416"/>
    <lineage>
        <taxon>Eukaryota</taxon>
        <taxon>Fungi</taxon>
        <taxon>Fungi incertae sedis</taxon>
        <taxon>Chytridiomycota</taxon>
        <taxon>Chytridiomycota incertae sedis</taxon>
        <taxon>Monoblepharidomycetes</taxon>
        <taxon>Monoblepharidales</taxon>
        <taxon>Gonapodyaceae</taxon>
        <taxon>Gonapodya</taxon>
    </lineage>
</organism>
<sequence length="698" mass="73875">MSFLSKDVLTRKAGKGIGVVWIAAHVGTKSSMKRLSKKEVQGVDVVECCNYIVKPPEPLALRMSSNLMVGVARVLLQQYMFHQTDLATFHLRLKAATAEAISGKPDVDMKDPKVREDVITLRLGHEIEWEGGLVVGAHAANLGWLRAPQGTHLSQSIPTTLPTSVSAPQSAGSQPSLSQASVDIGMGRNRADVFGLGEPGFPGRLEGAAGRRDATSTGVGSARRSSSLLTLPADADLVPDGADPYAYDPAADPLNDLFAGAGGEVDLFGELDEVQKEHGGGRGRWGRKRARAGVGEGGGEGEEGVEGDERMVGEGDLDLFSPLDLLIPRTHPSSSASAAASAAKSLPTPPPESPPADKPAHAPARKRARHKKPSVMDDKTQMGHADLFAAKDAAAEWVGDEAGWSGWGKAKHEADKKAAVEVLRAAHWSFIPPPEIATLWETHVLVPRKDALEALTAEHTVATARSRKNSAAKKKGGKQEDAERGPDAPADAHHEGDVVPALDDGIEFGRDVFMGADGSMDVDVEMARGRKQEGSSIGLSPAVWRRDGSSEGGVGMSAVKGGTPWSGTAGGEGGWEWGGGKSSVSGSRKSMMGGVGYSPLFKDGDGGTAEELLPFDETDIELADIARESIKFYNFVQQVLRQARTDVTYFFDLLGPKPTRGDKANKFTAMLSLATRSMIGVKQEEAFGDIQIRLKKGA</sequence>
<name>A0A139A696_GONPJ</name>
<keyword evidence="8" id="KW-1185">Reference proteome</keyword>